<organism evidence="1 2">
    <name type="scientific">Pochonia chlamydosporia 170</name>
    <dbReference type="NCBI Taxonomy" id="1380566"/>
    <lineage>
        <taxon>Eukaryota</taxon>
        <taxon>Fungi</taxon>
        <taxon>Dikarya</taxon>
        <taxon>Ascomycota</taxon>
        <taxon>Pezizomycotina</taxon>
        <taxon>Sordariomycetes</taxon>
        <taxon>Hypocreomycetidae</taxon>
        <taxon>Hypocreales</taxon>
        <taxon>Clavicipitaceae</taxon>
        <taxon>Pochonia</taxon>
    </lineage>
</organism>
<name>A0A179F6T4_METCM</name>
<accession>A0A179F6T4</accession>
<dbReference type="AlphaFoldDB" id="A0A179F6T4"/>
<reference evidence="1 2" key="1">
    <citation type="journal article" date="2016" name="PLoS Pathog.">
        <title>Biosynthesis of antibiotic leucinostatins in bio-control fungus Purpureocillium lilacinum and their inhibition on phytophthora revealed by genome mining.</title>
        <authorList>
            <person name="Wang G."/>
            <person name="Liu Z."/>
            <person name="Lin R."/>
            <person name="Li E."/>
            <person name="Mao Z."/>
            <person name="Ling J."/>
            <person name="Yang Y."/>
            <person name="Yin W.B."/>
            <person name="Xie B."/>
        </authorList>
    </citation>
    <scope>NUCLEOTIDE SEQUENCE [LARGE SCALE GENOMIC DNA]</scope>
    <source>
        <strain evidence="1">170</strain>
    </source>
</reference>
<dbReference type="OrthoDB" id="5150262at2759"/>
<dbReference type="EMBL" id="LSBJ02000001">
    <property type="protein sequence ID" value="OAQ61176.1"/>
    <property type="molecule type" value="Genomic_DNA"/>
</dbReference>
<evidence type="ECO:0000313" key="1">
    <source>
        <dbReference type="EMBL" id="OAQ61176.1"/>
    </source>
</evidence>
<comment type="caution">
    <text evidence="1">The sequence shown here is derived from an EMBL/GenBank/DDBJ whole genome shotgun (WGS) entry which is preliminary data.</text>
</comment>
<keyword evidence="2" id="KW-1185">Reference proteome</keyword>
<dbReference type="GeneID" id="28854990"/>
<dbReference type="KEGG" id="pchm:VFPPC_13219"/>
<dbReference type="Proteomes" id="UP000078397">
    <property type="component" value="Unassembled WGS sequence"/>
</dbReference>
<protein>
    <submittedName>
        <fullName evidence="1">Uncharacterized protein</fullName>
    </submittedName>
</protein>
<proteinExistence type="predicted"/>
<dbReference type="RefSeq" id="XP_018138985.1">
    <property type="nucleotide sequence ID" value="XM_018290996.1"/>
</dbReference>
<evidence type="ECO:0000313" key="2">
    <source>
        <dbReference type="Proteomes" id="UP000078397"/>
    </source>
</evidence>
<sequence>MSLSTVNNAPVNANATENEVPVNQIAGSTRCAKDGCNNWAEANSRFCSSHQG</sequence>
<gene>
    <name evidence="1" type="ORF">VFPPC_13219</name>
</gene>